<evidence type="ECO:0000313" key="3">
    <source>
        <dbReference type="Proteomes" id="UP000664357"/>
    </source>
</evidence>
<protein>
    <submittedName>
        <fullName evidence="2">Uncharacterized protein</fullName>
    </submittedName>
</protein>
<name>A0ABV0EJH4_9ENTE</name>
<keyword evidence="1" id="KW-0812">Transmembrane</keyword>
<comment type="caution">
    <text evidence="2">The sequence shown here is derived from an EMBL/GenBank/DDBJ whole genome shotgun (WGS) entry which is preliminary data.</text>
</comment>
<proteinExistence type="predicted"/>
<accession>A0ABV0EJH4</accession>
<keyword evidence="3" id="KW-1185">Reference proteome</keyword>
<evidence type="ECO:0000256" key="1">
    <source>
        <dbReference type="SAM" id="Phobius"/>
    </source>
</evidence>
<reference evidence="2 3" key="2">
    <citation type="submission" date="2024-02" db="EMBL/GenBank/DDBJ databases">
        <title>The Genome Sequence of Enterococcus sp. DIV0159.</title>
        <authorList>
            <person name="Earl A."/>
            <person name="Manson A."/>
            <person name="Gilmore M."/>
            <person name="Sanders J."/>
            <person name="Shea T."/>
            <person name="Howe W."/>
            <person name="Livny J."/>
            <person name="Cuomo C."/>
            <person name="Neafsey D."/>
            <person name="Birren B."/>
        </authorList>
    </citation>
    <scope>NUCLEOTIDE SEQUENCE [LARGE SCALE GENOMIC DNA]</scope>
    <source>
        <strain evidence="2 3">665A</strain>
    </source>
</reference>
<keyword evidence="1" id="KW-1133">Transmembrane helix</keyword>
<dbReference type="RefSeq" id="WP_207700859.1">
    <property type="nucleotide sequence ID" value="NZ_JAFREL020000001.1"/>
</dbReference>
<gene>
    <name evidence="2" type="ORF">JZO67_000695</name>
</gene>
<organism evidence="2 3">
    <name type="scientific">Candidatus Enterococcus ferrettii</name>
    <dbReference type="NCBI Taxonomy" id="2815324"/>
    <lineage>
        <taxon>Bacteria</taxon>
        <taxon>Bacillati</taxon>
        <taxon>Bacillota</taxon>
        <taxon>Bacilli</taxon>
        <taxon>Lactobacillales</taxon>
        <taxon>Enterococcaceae</taxon>
        <taxon>Enterococcus</taxon>
    </lineage>
</organism>
<dbReference type="Proteomes" id="UP000664357">
    <property type="component" value="Unassembled WGS sequence"/>
</dbReference>
<sequence>MKWIKRVSAGLLIALTTSILLYIVSFILICPAINDARAKKFEKSYASIALPPETERIETYSFCGNTTGTGNHVEIWAGVLVKSELSVPEINRWFETAALPEPAYERLVWSVAEDLSANCPAMNSLIKFSQLEQLEKAEGYYILGSFHDAATQHDSRGH</sequence>
<evidence type="ECO:0000313" key="2">
    <source>
        <dbReference type="EMBL" id="MEO1768756.1"/>
    </source>
</evidence>
<keyword evidence="1" id="KW-0472">Membrane</keyword>
<dbReference type="EMBL" id="JAFREL020000001">
    <property type="protein sequence ID" value="MEO1768756.1"/>
    <property type="molecule type" value="Genomic_DNA"/>
</dbReference>
<reference evidence="2 3" key="1">
    <citation type="submission" date="2021-03" db="EMBL/GenBank/DDBJ databases">
        <authorList>
            <person name="Gilmore M.S."/>
            <person name="Schwartzman J."/>
            <person name="Van Tyne D."/>
            <person name="Martin M."/>
            <person name="Earl A.M."/>
            <person name="Manson A.L."/>
            <person name="Straub T."/>
            <person name="Salamzade R."/>
            <person name="Saavedra J."/>
            <person name="Lebreton F."/>
            <person name="Prichula J."/>
            <person name="Schaufler K."/>
            <person name="Gaca A."/>
            <person name="Sgardioli B."/>
            <person name="Wagenaar J."/>
            <person name="Strong T."/>
        </authorList>
    </citation>
    <scope>NUCLEOTIDE SEQUENCE [LARGE SCALE GENOMIC DNA]</scope>
    <source>
        <strain evidence="2 3">665A</strain>
    </source>
</reference>
<feature type="transmembrane region" description="Helical" evidence="1">
    <location>
        <begin position="12"/>
        <end position="33"/>
    </location>
</feature>